<gene>
    <name evidence="2" type="ORF">V9T40_010031</name>
</gene>
<feature type="region of interest" description="Disordered" evidence="1">
    <location>
        <begin position="14"/>
        <end position="38"/>
    </location>
</feature>
<accession>A0AAN9TNY1</accession>
<feature type="compositionally biased region" description="Basic and acidic residues" evidence="1">
    <location>
        <begin position="15"/>
        <end position="25"/>
    </location>
</feature>
<reference evidence="2 3" key="1">
    <citation type="submission" date="2024-03" db="EMBL/GenBank/DDBJ databases">
        <title>Adaptation during the transition from Ophiocordyceps entomopathogen to insect associate is accompanied by gene loss and intensified selection.</title>
        <authorList>
            <person name="Ward C.M."/>
            <person name="Onetto C.A."/>
            <person name="Borneman A.R."/>
        </authorList>
    </citation>
    <scope>NUCLEOTIDE SEQUENCE [LARGE SCALE GENOMIC DNA]</scope>
    <source>
        <strain evidence="2">AWRI1</strain>
        <tissue evidence="2">Single Adult Female</tissue>
    </source>
</reference>
<proteinExistence type="predicted"/>
<dbReference type="EMBL" id="JBBCAQ010000017">
    <property type="protein sequence ID" value="KAK7597806.1"/>
    <property type="molecule type" value="Genomic_DNA"/>
</dbReference>
<evidence type="ECO:0000256" key="1">
    <source>
        <dbReference type="SAM" id="MobiDB-lite"/>
    </source>
</evidence>
<organism evidence="2 3">
    <name type="scientific">Parthenolecanium corni</name>
    <dbReference type="NCBI Taxonomy" id="536013"/>
    <lineage>
        <taxon>Eukaryota</taxon>
        <taxon>Metazoa</taxon>
        <taxon>Ecdysozoa</taxon>
        <taxon>Arthropoda</taxon>
        <taxon>Hexapoda</taxon>
        <taxon>Insecta</taxon>
        <taxon>Pterygota</taxon>
        <taxon>Neoptera</taxon>
        <taxon>Paraneoptera</taxon>
        <taxon>Hemiptera</taxon>
        <taxon>Sternorrhyncha</taxon>
        <taxon>Coccoidea</taxon>
        <taxon>Coccidae</taxon>
        <taxon>Parthenolecanium</taxon>
    </lineage>
</organism>
<keyword evidence="3" id="KW-1185">Reference proteome</keyword>
<evidence type="ECO:0000313" key="3">
    <source>
        <dbReference type="Proteomes" id="UP001367676"/>
    </source>
</evidence>
<sequence length="592" mass="69067">MCEDIFSDQLYINSDENRERSEQGTKKVLFSDSPLDDKQEFPISVSKTAASQDISKPKFFSSLSEAQKIALCENYFNAQKPDRNTESSEQGTTKVLASDTPLDEKPELPISTSKDTTIHDISESKFYPLSTDQKQAICEDVLRVLNFDENRESSEQGTKKLLISDSFLEDTQEFPISVRKIAASNEIPELKWDVSLGFKCVGRYFKKKESGFPISHHIFSAFQSKCLYSASRAQTMADQILNLSKFITLSPDHVQLEQSDLEKYYVNTRVRLSVYRGMLLSLSPEQKHEICEDIYSAQLYADPKTKYQADTSHNNLSISDSFSSQESGQRMDYKLYIRYIAADRLPETEVKEDLVMRCFGTKFTWRSHPENMWYHVTYAFQTKWLYSGLRQQEDKRLTFLNFITLSPDYVPIEQAELETYYMNMRRIIEALSDESQEYVDQIKNQDLLSTLSDEQKYILCASILSSPIYRSERLEFSMKWKEENKETMEYVSKYLSFKNPNYPEKSLKADCILCKAFKNGGRRNYYPKNLYLTSSFDDEHSVIVLKEEDNRSYVDKHFKNIPILMILQKEMDYDRLVLNFVEEFLPPKLKLK</sequence>
<dbReference type="Proteomes" id="UP001367676">
    <property type="component" value="Unassembled WGS sequence"/>
</dbReference>
<dbReference type="AlphaFoldDB" id="A0AAN9TNY1"/>
<feature type="region of interest" description="Disordered" evidence="1">
    <location>
        <begin position="80"/>
        <end position="112"/>
    </location>
</feature>
<protein>
    <submittedName>
        <fullName evidence="2">Uncharacterized protein</fullName>
    </submittedName>
</protein>
<comment type="caution">
    <text evidence="2">The sequence shown here is derived from an EMBL/GenBank/DDBJ whole genome shotgun (WGS) entry which is preliminary data.</text>
</comment>
<name>A0AAN9TNY1_9HEMI</name>
<evidence type="ECO:0000313" key="2">
    <source>
        <dbReference type="EMBL" id="KAK7597806.1"/>
    </source>
</evidence>